<dbReference type="InterPro" id="IPR058667">
    <property type="entry name" value="DUF6242_C"/>
</dbReference>
<evidence type="ECO:0000259" key="2">
    <source>
        <dbReference type="Pfam" id="PF25852"/>
    </source>
</evidence>
<reference evidence="3 4" key="1">
    <citation type="journal article" date="2007" name="Int. J. Syst. Evol. Microbiol.">
        <title>Paenibacillus ginsengarvi sp. nov., isolated from soil from ginseng cultivation.</title>
        <authorList>
            <person name="Yoon M.H."/>
            <person name="Ten L.N."/>
            <person name="Im W.T."/>
        </authorList>
    </citation>
    <scope>NUCLEOTIDE SEQUENCE [LARGE SCALE GENOMIC DNA]</scope>
    <source>
        <strain evidence="3 4">KCTC 13059</strain>
    </source>
</reference>
<evidence type="ECO:0000313" key="3">
    <source>
        <dbReference type="EMBL" id="RKN85821.1"/>
    </source>
</evidence>
<comment type="caution">
    <text evidence="3">The sequence shown here is derived from an EMBL/GenBank/DDBJ whole genome shotgun (WGS) entry which is preliminary data.</text>
</comment>
<keyword evidence="1" id="KW-0472">Membrane</keyword>
<dbReference type="AlphaFoldDB" id="A0A3B0CLT1"/>
<keyword evidence="1" id="KW-0812">Transmembrane</keyword>
<dbReference type="Proteomes" id="UP000282311">
    <property type="component" value="Unassembled WGS sequence"/>
</dbReference>
<dbReference type="EMBL" id="RBAH01000003">
    <property type="protein sequence ID" value="RKN85821.1"/>
    <property type="molecule type" value="Genomic_DNA"/>
</dbReference>
<dbReference type="SUPFAM" id="SSF50939">
    <property type="entry name" value="Sialidases"/>
    <property type="match status" value="1"/>
</dbReference>
<sequence length="333" mass="37053">MEKCAGVQRNMTKKVIGILLLAVVIYFGYNYAVDASTPYYTIKGSNKMNGTTAQIGPSGDPKYKKIVYINDQYIAVTLTGFIYQSIDGQTWKEVYRDTGRNSLYDVVYGNGYYLAIGNIVVKSFDGEHWAPKDNNLTNSLTEVAFGNGVFVGNNSQRILTSVDGAMWGSKESAWHLYLFRDIAFGDGKFVAIASFGIYHWSKDGYEWSEAKVDKQLDGHSIGKALKSISYGNGIFVCVSDDPDRDGGSMIYLSKDGVKWKRAARFSGTPERVEVSPEGLIAVIGKKLILVSRDGSKWASYRTEGEYYVDVAIVKDRMLFMKATGEIVEHLLHE</sequence>
<evidence type="ECO:0000256" key="1">
    <source>
        <dbReference type="SAM" id="Phobius"/>
    </source>
</evidence>
<dbReference type="Pfam" id="PF25852">
    <property type="entry name" value="DUF6242_C"/>
    <property type="match status" value="1"/>
</dbReference>
<protein>
    <recommendedName>
        <fullName evidence="2">DUF6242 domain-containing protein</fullName>
    </recommendedName>
</protein>
<dbReference type="InterPro" id="IPR036278">
    <property type="entry name" value="Sialidase_sf"/>
</dbReference>
<feature type="domain" description="DUF6242" evidence="2">
    <location>
        <begin position="34"/>
        <end position="266"/>
    </location>
</feature>
<keyword evidence="4" id="KW-1185">Reference proteome</keyword>
<proteinExistence type="predicted"/>
<feature type="transmembrane region" description="Helical" evidence="1">
    <location>
        <begin position="15"/>
        <end position="33"/>
    </location>
</feature>
<organism evidence="3 4">
    <name type="scientific">Paenibacillus ginsengarvi</name>
    <dbReference type="NCBI Taxonomy" id="400777"/>
    <lineage>
        <taxon>Bacteria</taxon>
        <taxon>Bacillati</taxon>
        <taxon>Bacillota</taxon>
        <taxon>Bacilli</taxon>
        <taxon>Bacillales</taxon>
        <taxon>Paenibacillaceae</taxon>
        <taxon>Paenibacillus</taxon>
    </lineage>
</organism>
<keyword evidence="1" id="KW-1133">Transmembrane helix</keyword>
<accession>A0A3B0CLT1</accession>
<gene>
    <name evidence="3" type="ORF">D7M11_05660</name>
</gene>
<evidence type="ECO:0000313" key="4">
    <source>
        <dbReference type="Proteomes" id="UP000282311"/>
    </source>
</evidence>
<name>A0A3B0CLT1_9BACL</name>